<evidence type="ECO:0000313" key="6">
    <source>
        <dbReference type="EMBL" id="EKM53159.1"/>
    </source>
</evidence>
<evidence type="ECO:0000256" key="5">
    <source>
        <dbReference type="ARBA" id="ARBA00023242"/>
    </source>
</evidence>
<dbReference type="InParanoid" id="K5W2K9"/>
<feature type="non-terminal residue" evidence="6">
    <location>
        <position position="84"/>
    </location>
</feature>
<keyword evidence="2" id="KW-0479">Metal-binding</keyword>
<dbReference type="HOGENOM" id="CLU_167975_2_0_1"/>
<evidence type="ECO:0000256" key="4">
    <source>
        <dbReference type="ARBA" id="ARBA00022833"/>
    </source>
</evidence>
<evidence type="ECO:0000313" key="7">
    <source>
        <dbReference type="Proteomes" id="UP000008370"/>
    </source>
</evidence>
<name>K5W2K9_PHACS</name>
<keyword evidence="5" id="KW-0539">Nucleus</keyword>
<protein>
    <recommendedName>
        <fullName evidence="8">DUF659 domain-containing protein</fullName>
    </recommendedName>
</protein>
<dbReference type="Proteomes" id="UP000008370">
    <property type="component" value="Unassembled WGS sequence"/>
</dbReference>
<comment type="subcellular location">
    <subcellularLocation>
        <location evidence="1">Nucleus</location>
    </subcellularLocation>
</comment>
<dbReference type="EMBL" id="JH930474">
    <property type="protein sequence ID" value="EKM53159.1"/>
    <property type="molecule type" value="Genomic_DNA"/>
</dbReference>
<dbReference type="GO" id="GO:0005634">
    <property type="term" value="C:nucleus"/>
    <property type="evidence" value="ECO:0007669"/>
    <property type="project" value="UniProtKB-SubCell"/>
</dbReference>
<evidence type="ECO:0000256" key="2">
    <source>
        <dbReference type="ARBA" id="ARBA00022723"/>
    </source>
</evidence>
<dbReference type="PANTHER" id="PTHR46481:SF10">
    <property type="entry name" value="ZINC FINGER BED DOMAIN-CONTAINING PROTEIN 39"/>
    <property type="match status" value="1"/>
</dbReference>
<dbReference type="AlphaFoldDB" id="K5W2K9"/>
<keyword evidence="7" id="KW-1185">Reference proteome</keyword>
<dbReference type="OrthoDB" id="2740733at2759"/>
<dbReference type="GO" id="GO:0008270">
    <property type="term" value="F:zinc ion binding"/>
    <property type="evidence" value="ECO:0007669"/>
    <property type="project" value="UniProtKB-KW"/>
</dbReference>
<sequence>IACHHHPYAIVQDPELVEILQMLNSKVDIPHPKTVSRNVHEIFTISRESVGKILQAHSDHLHLCIDGWTSPNVIPFLGVTVHRV</sequence>
<dbReference type="GeneID" id="18920068"/>
<dbReference type="KEGG" id="pco:PHACADRAFT_56859"/>
<accession>K5W2K9</accession>
<proteinExistence type="predicted"/>
<dbReference type="PANTHER" id="PTHR46481">
    <property type="entry name" value="ZINC FINGER BED DOMAIN-CONTAINING PROTEIN 4"/>
    <property type="match status" value="1"/>
</dbReference>
<dbReference type="RefSeq" id="XP_007397861.1">
    <property type="nucleotide sequence ID" value="XM_007397799.1"/>
</dbReference>
<evidence type="ECO:0000256" key="3">
    <source>
        <dbReference type="ARBA" id="ARBA00022771"/>
    </source>
</evidence>
<evidence type="ECO:0008006" key="8">
    <source>
        <dbReference type="Google" id="ProtNLM"/>
    </source>
</evidence>
<reference evidence="6 7" key="1">
    <citation type="journal article" date="2012" name="BMC Genomics">
        <title>Comparative genomics of the white-rot fungi, Phanerochaete carnosa and P. chrysosporium, to elucidate the genetic basis of the distinct wood types they colonize.</title>
        <authorList>
            <person name="Suzuki H."/>
            <person name="MacDonald J."/>
            <person name="Syed K."/>
            <person name="Salamov A."/>
            <person name="Hori C."/>
            <person name="Aerts A."/>
            <person name="Henrissat B."/>
            <person name="Wiebenga A."/>
            <person name="vanKuyk P.A."/>
            <person name="Barry K."/>
            <person name="Lindquist E."/>
            <person name="LaButti K."/>
            <person name="Lapidus A."/>
            <person name="Lucas S."/>
            <person name="Coutinho P."/>
            <person name="Gong Y."/>
            <person name="Samejima M."/>
            <person name="Mahadevan R."/>
            <person name="Abou-Zaid M."/>
            <person name="de Vries R.P."/>
            <person name="Igarashi K."/>
            <person name="Yadav J.S."/>
            <person name="Grigoriev I.V."/>
            <person name="Master E.R."/>
        </authorList>
    </citation>
    <scope>NUCLEOTIDE SEQUENCE [LARGE SCALE GENOMIC DNA]</scope>
    <source>
        <strain evidence="6 7">HHB-10118-sp</strain>
    </source>
</reference>
<dbReference type="InterPro" id="IPR052035">
    <property type="entry name" value="ZnF_BED_domain_contain"/>
</dbReference>
<evidence type="ECO:0000256" key="1">
    <source>
        <dbReference type="ARBA" id="ARBA00004123"/>
    </source>
</evidence>
<keyword evidence="3" id="KW-0863">Zinc-finger</keyword>
<feature type="non-terminal residue" evidence="6">
    <location>
        <position position="1"/>
    </location>
</feature>
<gene>
    <name evidence="6" type="ORF">PHACADRAFT_56859</name>
</gene>
<organism evidence="6 7">
    <name type="scientific">Phanerochaete carnosa (strain HHB-10118-sp)</name>
    <name type="common">White-rot fungus</name>
    <name type="synonym">Peniophora carnosa</name>
    <dbReference type="NCBI Taxonomy" id="650164"/>
    <lineage>
        <taxon>Eukaryota</taxon>
        <taxon>Fungi</taxon>
        <taxon>Dikarya</taxon>
        <taxon>Basidiomycota</taxon>
        <taxon>Agaricomycotina</taxon>
        <taxon>Agaricomycetes</taxon>
        <taxon>Polyporales</taxon>
        <taxon>Phanerochaetaceae</taxon>
        <taxon>Phanerochaete</taxon>
    </lineage>
</organism>
<keyword evidence="4" id="KW-0862">Zinc</keyword>